<keyword evidence="2" id="KW-1185">Reference proteome</keyword>
<proteinExistence type="predicted"/>
<evidence type="ECO:0000313" key="2">
    <source>
        <dbReference type="Proteomes" id="UP001056384"/>
    </source>
</evidence>
<dbReference type="EMBL" id="CP099422">
    <property type="protein sequence ID" value="USW53578.1"/>
    <property type="molecule type" value="Genomic_DNA"/>
</dbReference>
<protein>
    <submittedName>
        <fullName evidence="1">Uncharacterized protein</fullName>
    </submittedName>
</protein>
<accession>A0A9Q9AWW6</accession>
<reference evidence="1" key="1">
    <citation type="submission" date="2022-06" db="EMBL/GenBank/DDBJ databases">
        <title>Complete genome sequences of two strains of the flax pathogen Septoria linicola.</title>
        <authorList>
            <person name="Lapalu N."/>
            <person name="Simon A."/>
            <person name="Demenou B."/>
            <person name="Paumier D."/>
            <person name="Guillot M.-P."/>
            <person name="Gout L."/>
            <person name="Valade R."/>
        </authorList>
    </citation>
    <scope>NUCLEOTIDE SEQUENCE</scope>
    <source>
        <strain evidence="1">SE15195</strain>
    </source>
</reference>
<dbReference type="Proteomes" id="UP001056384">
    <property type="component" value="Chromosome 5"/>
</dbReference>
<name>A0A9Q9AWW6_9PEZI</name>
<dbReference type="AlphaFoldDB" id="A0A9Q9AWW6"/>
<sequence length="369" mass="42740">MASTQEATDLIFPKATASYTCFKRPRIITTCDYIDARLNAAFQPSPGALLALVILKTACMDALELGITEQRQKYIRFCEAKIERQAWIRRALSSEDHAMMEDLVRMRWRQVFGLFDDYSSVCLDGGLSEKVRAWREEECRRPLLRLWETLANEVAAQKVVSMDAKSKDSRDLKAYWTFKDACAGAASYEEDMLDCIRTYASRSSTYSESSPSPNEIRDALAQCHWYTVANTIHKAIRDLDSVIPSTCEPEDRLLLKRYFYTLRDTWFSQVTFENSRTWVPKRVLVDEACWIREARDVAGREVDITFKMSIQDMDVPRCHPETNMKMPKGWTEECLGFAMIVEREWVVESREEEEMRDGVIWSVLEVQGK</sequence>
<organism evidence="1 2">
    <name type="scientific">Septoria linicola</name>
    <dbReference type="NCBI Taxonomy" id="215465"/>
    <lineage>
        <taxon>Eukaryota</taxon>
        <taxon>Fungi</taxon>
        <taxon>Dikarya</taxon>
        <taxon>Ascomycota</taxon>
        <taxon>Pezizomycotina</taxon>
        <taxon>Dothideomycetes</taxon>
        <taxon>Dothideomycetidae</taxon>
        <taxon>Mycosphaerellales</taxon>
        <taxon>Mycosphaerellaceae</taxon>
        <taxon>Septoria</taxon>
    </lineage>
</organism>
<evidence type="ECO:0000313" key="1">
    <source>
        <dbReference type="EMBL" id="USW53578.1"/>
    </source>
</evidence>
<gene>
    <name evidence="1" type="ORF">Slin15195_G068970</name>
</gene>